<evidence type="ECO:0000313" key="8">
    <source>
        <dbReference type="Proteomes" id="UP000472263"/>
    </source>
</evidence>
<evidence type="ECO:0000313" key="7">
    <source>
        <dbReference type="Ensembl" id="ENSMMDP00005048517.1"/>
    </source>
</evidence>
<dbReference type="InParanoid" id="A0A668A5E7"/>
<evidence type="ECO:0000256" key="4">
    <source>
        <dbReference type="ARBA" id="ARBA00022737"/>
    </source>
</evidence>
<keyword evidence="8" id="KW-1185">Reference proteome</keyword>
<dbReference type="Pfam" id="PF02758">
    <property type="entry name" value="PYRIN"/>
    <property type="match status" value="1"/>
</dbReference>
<reference evidence="7" key="3">
    <citation type="submission" date="2025-09" db="UniProtKB">
        <authorList>
            <consortium name="Ensembl"/>
        </authorList>
    </citation>
    <scope>IDENTIFICATION</scope>
</reference>
<dbReference type="InterPro" id="IPR029495">
    <property type="entry name" value="NACHT-assoc"/>
</dbReference>
<keyword evidence="2" id="KW-0963">Cytoplasm</keyword>
<evidence type="ECO:0000256" key="1">
    <source>
        <dbReference type="ARBA" id="ARBA00004496"/>
    </source>
</evidence>
<dbReference type="SUPFAM" id="SSF47986">
    <property type="entry name" value="DEATH domain"/>
    <property type="match status" value="1"/>
</dbReference>
<dbReference type="InterPro" id="IPR027417">
    <property type="entry name" value="P-loop_NTPase"/>
</dbReference>
<keyword evidence="4" id="KW-0677">Repeat</keyword>
<dbReference type="InterPro" id="IPR004020">
    <property type="entry name" value="DAPIN"/>
</dbReference>
<dbReference type="GeneTree" id="ENSGT01070000253760"/>
<dbReference type="InterPro" id="IPR051261">
    <property type="entry name" value="NLR"/>
</dbReference>
<dbReference type="Ensembl" id="ENSMMDT00005049469.1">
    <property type="protein sequence ID" value="ENSMMDP00005048517.1"/>
    <property type="gene ID" value="ENSMMDG00005022073.1"/>
</dbReference>
<dbReference type="Pfam" id="PF14484">
    <property type="entry name" value="FISNA"/>
    <property type="match status" value="1"/>
</dbReference>
<sequence>MDDSDIDDIPSPPGSIPLGEGASAGAESMIDEEDMLYYVPERRPSLDLGDVETPMDTNYWGMDKVSSPVESYSSMISEDFHQSDEMDDQDKSSTRIHLERTDSYSSCYSLDSNDCEIRTRKVRSKEDDISEPPERPELIRNPNETSHPSLTVGFTFKAISKTLEKLSMGELKIFKMSLWKRYPESFNTPPQGMDMVDLVDRLLECYDREVSLQVTKALLEEMDKHRLVEYLQDLRARNEVRFELSMTLKKKYGELCEDLGAQGEKVAIDSVFSNPYITTPWDNGPNYEHEIRKIQSLNKSRKTEKQRSLKDIFSVKMLKDDHVRCLLTPGMAGTGKSTVVQKFILDWAEERSHTHISLVIPLPFRELNTFRDSPVSLHGIINTLYPETTKLKNLTNEENAVLIICDGLDEFYQEPNFIHTEYHCDSKEPVSLDVLIVNLIRGKLFFDGVIWITSRPLRSHVFPGDIRRKVLEIRGFNDTQKEEFFKRRFEDPVQAAQVISHLESCKTLHIMCHLPLFCSVLNGIFQHAFREQGPQAQLPSNLTYMYTKLLLALLHRRSLRAPACSVEEQRNFLMKLGKMALIMLEKNEIRVPKSYWKDNGVDKVEAVVNSAICTQFIMEEFILMPEKVQSFIHSTMQEYMAALYVFLSFRNQGKNVLEHTKMFSRVFKAQNVFELYKCAVEKSLLCEDGRLDIFLRFLLGMAPQTNQELLQPFFTSSVKWPSVIEDAATLIRKKIRENQYPNRNANLQQCLRELGVSEAASR</sequence>
<protein>
    <submittedName>
        <fullName evidence="7">NLR family CARD domain-containing protein 3-like</fullName>
    </submittedName>
</protein>
<dbReference type="InterPro" id="IPR011029">
    <property type="entry name" value="DEATH-like_dom_sf"/>
</dbReference>
<dbReference type="Gene3D" id="3.40.50.300">
    <property type="entry name" value="P-loop containing nucleotide triphosphate hydrolases"/>
    <property type="match status" value="1"/>
</dbReference>
<dbReference type="InterPro" id="IPR041267">
    <property type="entry name" value="NLRP_HD2"/>
</dbReference>
<dbReference type="Proteomes" id="UP000472263">
    <property type="component" value="Chromosome 14"/>
</dbReference>
<dbReference type="OrthoDB" id="120976at2759"/>
<evidence type="ECO:0000259" key="6">
    <source>
        <dbReference type="PROSITE" id="PS50824"/>
    </source>
</evidence>
<dbReference type="PANTHER" id="PTHR24106">
    <property type="entry name" value="NACHT, LRR AND CARD DOMAINS-CONTAINING"/>
    <property type="match status" value="1"/>
</dbReference>
<feature type="domain" description="Pyrin" evidence="6">
    <location>
        <begin position="150"/>
        <end position="237"/>
    </location>
</feature>
<dbReference type="FunCoup" id="A0A668A5E7">
    <property type="interactions" value="98"/>
</dbReference>
<dbReference type="SUPFAM" id="SSF52540">
    <property type="entry name" value="P-loop containing nucleoside triphosphate hydrolases"/>
    <property type="match status" value="1"/>
</dbReference>
<dbReference type="Pfam" id="PF17776">
    <property type="entry name" value="NLRC4_HD2"/>
    <property type="match status" value="1"/>
</dbReference>
<keyword evidence="3" id="KW-0433">Leucine-rich repeat</keyword>
<evidence type="ECO:0000256" key="2">
    <source>
        <dbReference type="ARBA" id="ARBA00022490"/>
    </source>
</evidence>
<reference evidence="7" key="2">
    <citation type="submission" date="2025-08" db="UniProtKB">
        <authorList>
            <consortium name="Ensembl"/>
        </authorList>
    </citation>
    <scope>IDENTIFICATION</scope>
</reference>
<feature type="compositionally biased region" description="Basic and acidic residues" evidence="5">
    <location>
        <begin position="122"/>
        <end position="138"/>
    </location>
</feature>
<accession>A0A668A5E7</accession>
<proteinExistence type="predicted"/>
<dbReference type="Pfam" id="PF05729">
    <property type="entry name" value="NACHT"/>
    <property type="match status" value="1"/>
</dbReference>
<dbReference type="InterPro" id="IPR007111">
    <property type="entry name" value="NACHT_NTPase"/>
</dbReference>
<organism evidence="7 8">
    <name type="scientific">Myripristis murdjan</name>
    <name type="common">pinecone soldierfish</name>
    <dbReference type="NCBI Taxonomy" id="586833"/>
    <lineage>
        <taxon>Eukaryota</taxon>
        <taxon>Metazoa</taxon>
        <taxon>Chordata</taxon>
        <taxon>Craniata</taxon>
        <taxon>Vertebrata</taxon>
        <taxon>Euteleostomi</taxon>
        <taxon>Actinopterygii</taxon>
        <taxon>Neopterygii</taxon>
        <taxon>Teleostei</taxon>
        <taxon>Neoteleostei</taxon>
        <taxon>Acanthomorphata</taxon>
        <taxon>Holocentriformes</taxon>
        <taxon>Holocentridae</taxon>
        <taxon>Myripristis</taxon>
    </lineage>
</organism>
<reference evidence="7" key="1">
    <citation type="submission" date="2019-06" db="EMBL/GenBank/DDBJ databases">
        <authorList>
            <consortium name="Wellcome Sanger Institute Data Sharing"/>
        </authorList>
    </citation>
    <scope>NUCLEOTIDE SEQUENCE [LARGE SCALE GENOMIC DNA]</scope>
</reference>
<gene>
    <name evidence="7" type="primary">nlrc3l1</name>
</gene>
<name>A0A668A5E7_9TELE</name>
<dbReference type="GO" id="GO:0005737">
    <property type="term" value="C:cytoplasm"/>
    <property type="evidence" value="ECO:0007669"/>
    <property type="project" value="UniProtKB-SubCell"/>
</dbReference>
<dbReference type="PROSITE" id="PS50824">
    <property type="entry name" value="DAPIN"/>
    <property type="match status" value="1"/>
</dbReference>
<dbReference type="Gene3D" id="1.10.533.10">
    <property type="entry name" value="Death Domain, Fas"/>
    <property type="match status" value="1"/>
</dbReference>
<feature type="region of interest" description="Disordered" evidence="5">
    <location>
        <begin position="122"/>
        <end position="144"/>
    </location>
</feature>
<feature type="region of interest" description="Disordered" evidence="5">
    <location>
        <begin position="1"/>
        <end position="29"/>
    </location>
</feature>
<comment type="subcellular location">
    <subcellularLocation>
        <location evidence="1">Cytoplasm</location>
    </subcellularLocation>
</comment>
<dbReference type="SMART" id="SM01288">
    <property type="entry name" value="FISNA"/>
    <property type="match status" value="1"/>
</dbReference>
<evidence type="ECO:0000256" key="5">
    <source>
        <dbReference type="SAM" id="MobiDB-lite"/>
    </source>
</evidence>
<dbReference type="AlphaFoldDB" id="A0A668A5E7"/>
<dbReference type="SMART" id="SM01289">
    <property type="entry name" value="PYRIN"/>
    <property type="match status" value="1"/>
</dbReference>
<evidence type="ECO:0000256" key="3">
    <source>
        <dbReference type="ARBA" id="ARBA00022614"/>
    </source>
</evidence>